<feature type="compositionally biased region" description="Polar residues" evidence="3">
    <location>
        <begin position="317"/>
        <end position="326"/>
    </location>
</feature>
<dbReference type="InterPro" id="IPR029016">
    <property type="entry name" value="GAF-like_dom_sf"/>
</dbReference>
<feature type="modified residue" description="4-aspartylphosphate" evidence="2">
    <location>
        <position position="1135"/>
    </location>
</feature>
<dbReference type="InterPro" id="IPR005467">
    <property type="entry name" value="His_kinase_dom"/>
</dbReference>
<dbReference type="CDD" id="cd17546">
    <property type="entry name" value="REC_hyHK_CKI1_RcsC-like"/>
    <property type="match status" value="1"/>
</dbReference>
<dbReference type="FunFam" id="1.10.287.130:FF:000023">
    <property type="entry name" value="Sensor histidine kinase/response regulator, putative"/>
    <property type="match status" value="1"/>
</dbReference>
<evidence type="ECO:0000259" key="4">
    <source>
        <dbReference type="PROSITE" id="PS50109"/>
    </source>
</evidence>
<dbReference type="SMART" id="SM00387">
    <property type="entry name" value="HATPase_c"/>
    <property type="match status" value="1"/>
</dbReference>
<dbReference type="Proteomes" id="UP000249363">
    <property type="component" value="Unassembled WGS sequence"/>
</dbReference>
<dbReference type="InterPro" id="IPR036890">
    <property type="entry name" value="HATPase_C_sf"/>
</dbReference>
<dbReference type="Gene3D" id="3.40.50.2300">
    <property type="match status" value="1"/>
</dbReference>
<dbReference type="GeneID" id="63798575"/>
<dbReference type="Gene3D" id="3.30.450.40">
    <property type="match status" value="1"/>
</dbReference>
<feature type="region of interest" description="Disordered" evidence="3">
    <location>
        <begin position="305"/>
        <end position="330"/>
    </location>
</feature>
<dbReference type="PROSITE" id="PS50109">
    <property type="entry name" value="HIS_KIN"/>
    <property type="match status" value="1"/>
</dbReference>
<dbReference type="GO" id="GO:0000155">
    <property type="term" value="F:phosphorelay sensor kinase activity"/>
    <property type="evidence" value="ECO:0007669"/>
    <property type="project" value="InterPro"/>
</dbReference>
<comment type="caution">
    <text evidence="6">The sequence shown here is derived from an EMBL/GenBank/DDBJ whole genome shotgun (WGS) entry which is preliminary data.</text>
</comment>
<dbReference type="SUPFAM" id="SSF55874">
    <property type="entry name" value="ATPase domain of HSP90 chaperone/DNA topoisomerase II/histidine kinase"/>
    <property type="match status" value="1"/>
</dbReference>
<dbReference type="Pfam" id="PF00512">
    <property type="entry name" value="HisKA"/>
    <property type="match status" value="1"/>
</dbReference>
<dbReference type="PROSITE" id="PS50110">
    <property type="entry name" value="RESPONSE_REGULATORY"/>
    <property type="match status" value="1"/>
</dbReference>
<feature type="region of interest" description="Disordered" evidence="3">
    <location>
        <begin position="500"/>
        <end position="529"/>
    </location>
</feature>
<dbReference type="InterPro" id="IPR036097">
    <property type="entry name" value="HisK_dim/P_sf"/>
</dbReference>
<dbReference type="InterPro" id="IPR001789">
    <property type="entry name" value="Sig_transdc_resp-reg_receiver"/>
</dbReference>
<dbReference type="SUPFAM" id="SSF55781">
    <property type="entry name" value="GAF domain-like"/>
    <property type="match status" value="1"/>
</dbReference>
<dbReference type="InterPro" id="IPR003661">
    <property type="entry name" value="HisK_dim/P_dom"/>
</dbReference>
<dbReference type="Gene3D" id="3.30.565.10">
    <property type="entry name" value="Histidine kinase-like ATPase, C-terminal domain"/>
    <property type="match status" value="1"/>
</dbReference>
<keyword evidence="7" id="KW-1185">Reference proteome</keyword>
<dbReference type="EMBL" id="MIKG01000024">
    <property type="protein sequence ID" value="RAO73349.1"/>
    <property type="molecule type" value="Genomic_DNA"/>
</dbReference>
<evidence type="ECO:0000256" key="1">
    <source>
        <dbReference type="ARBA" id="ARBA00022553"/>
    </source>
</evidence>
<keyword evidence="1 2" id="KW-0597">Phosphoprotein</keyword>
<evidence type="ECO:0008006" key="8">
    <source>
        <dbReference type="Google" id="ProtNLM"/>
    </source>
</evidence>
<accession>A0A364LC45</accession>
<evidence type="ECO:0000256" key="2">
    <source>
        <dbReference type="PROSITE-ProRule" id="PRU00169"/>
    </source>
</evidence>
<sequence>MAAQPINAAFDQPPPSDAEKRRIRDLSRYYCAFRRPSASSDDTLSPIEDDEQPEGPSLSKDIVLTALVQLGVYRFSCNRAFVSLIDGQNQHIISEATASVSLRNSNIHLPNDGIYLGVTTLDLIFGVCPHAMKLFTGQDVPQLQNTDNMTANPTRFIVRDFKKEEGFKDKPYVTEWPYFRFYAEVPVYSPAGYVLGSFCVVDDKPRQDFVEAEVTALQEISDSIARHLENVRTVHSHARSDRLVQGLTSFVKGRPENAQPSTTSIQAGFGRLEILPTLSKQSSVEELHVSPLNIEALSLSSTLTDTTSPLQSTQDSATVTRSTSLSFPPPKPATYQPLLESFAEDQPRKILSMDEHASAETMTPGASLITVKESVPISRRVDALFSHASSLLRESMDLDGVLFLDACRCNFGIGPSAELSDWEPFPSAVNVELIPRSSNSPTENNSDALCTVLGSASTDISQGIASNDTSPVSITEAFLQHLITSYPEGEVFDLDGVVPSHKDSTPQPLESKSRIRPFRNSEKSSQSKRDALQVTVSRLASYFPDAKTVVFIPLWDWNKGHWLAGTLIWSRDSERPLELQEFRYFKVFGDTIISEIAKAKSFELENSKSDFISSISHELRSPLHGMLASAELLLETALKPDQLDLVKMLETCGLTLLDTMNHLLDFTKINNLVSIEDNASSFHDTSSTLATVFDLDVLLEEVVGALYAGKLHVSRYAGTAADSERQKIKEELGNMSVVLRVTDQDNWKMRSISGAWRRIIMSILGNALKYTQAGFVEVSLCKYTKEPEISAPEFAHLSITDTGCGMSADFLKNNLFSPFAQEDTLSEGVGLGMSIVQQLVGLMKGTIDIKSEPGTGTQVDIFIPISSIPQSSPPLSQIPTSCKTQFCLIGFDGYSDLTEVPTGSLSREAKRRLCIQSFLTQIITQHPDWSVGFAGTSGNAIGDVAIIEETTLEHMAADESSQSANSINFSRLLILRNGLPSSDVMNLANIKADVVRTIHPPFCPRKMMDALKCILNTKSAPTSPAKDTLTIEDIPPAGIVAKSIVAADSTKVPSNQTRQSIPTLDVITPVTEPQKVLENNQRLHVLIVDDNDINLKVLSTFVRKLGHSYETASNGLIALNKYKESTTPFDLVLMDISMPVMDGLVATSQIRTFEKQQTLAPVTVLAVTGVASASMQQQAVAAGIDNYLIKPLSLQQLKLAIAKYT</sequence>
<dbReference type="SMART" id="SM00388">
    <property type="entry name" value="HisKA"/>
    <property type="match status" value="1"/>
</dbReference>
<reference evidence="6 7" key="1">
    <citation type="journal article" date="2017" name="Biotechnol. Biofuels">
        <title>Differential beta-glucosidase expression as a function of carbon source availability in Talaromyces amestolkiae: a genomic and proteomic approach.</title>
        <authorList>
            <person name="de Eugenio L.I."/>
            <person name="Mendez-Liter J.A."/>
            <person name="Nieto-Dominguez M."/>
            <person name="Alonso L."/>
            <person name="Gil-Munoz J."/>
            <person name="Barriuso J."/>
            <person name="Prieto A."/>
            <person name="Martinez M.J."/>
        </authorList>
    </citation>
    <scope>NUCLEOTIDE SEQUENCE [LARGE SCALE GENOMIC DNA]</scope>
    <source>
        <strain evidence="6 7">CIB</strain>
    </source>
</reference>
<dbReference type="InterPro" id="IPR050956">
    <property type="entry name" value="2C_system_His_kinase"/>
</dbReference>
<gene>
    <name evidence="6" type="ORF">BHQ10_009361</name>
</gene>
<evidence type="ECO:0000313" key="7">
    <source>
        <dbReference type="Proteomes" id="UP000249363"/>
    </source>
</evidence>
<dbReference type="PANTHER" id="PTHR43719:SF11">
    <property type="entry name" value="HISTIDINE KINASE_RESPONSE REGULATOR, PUTATIVE-RELATED"/>
    <property type="match status" value="1"/>
</dbReference>
<feature type="domain" description="Response regulatory" evidence="5">
    <location>
        <begin position="1084"/>
        <end position="1205"/>
    </location>
</feature>
<dbReference type="Pfam" id="PF00072">
    <property type="entry name" value="Response_reg"/>
    <property type="match status" value="1"/>
</dbReference>
<evidence type="ECO:0000256" key="3">
    <source>
        <dbReference type="SAM" id="MobiDB-lite"/>
    </source>
</evidence>
<feature type="region of interest" description="Disordered" evidence="3">
    <location>
        <begin position="36"/>
        <end position="56"/>
    </location>
</feature>
<dbReference type="PRINTS" id="PR00344">
    <property type="entry name" value="BCTRLSENSOR"/>
</dbReference>
<feature type="region of interest" description="Disordered" evidence="3">
    <location>
        <begin position="1"/>
        <end position="21"/>
    </location>
</feature>
<dbReference type="Gene3D" id="1.10.287.130">
    <property type="match status" value="1"/>
</dbReference>
<dbReference type="AlphaFoldDB" id="A0A364LC45"/>
<dbReference type="STRING" id="1196081.A0A364LC45"/>
<dbReference type="OrthoDB" id="303614at2759"/>
<dbReference type="RefSeq" id="XP_040737863.1">
    <property type="nucleotide sequence ID" value="XM_040882268.1"/>
</dbReference>
<organism evidence="6 7">
    <name type="scientific">Talaromyces amestolkiae</name>
    <dbReference type="NCBI Taxonomy" id="1196081"/>
    <lineage>
        <taxon>Eukaryota</taxon>
        <taxon>Fungi</taxon>
        <taxon>Dikarya</taxon>
        <taxon>Ascomycota</taxon>
        <taxon>Pezizomycotina</taxon>
        <taxon>Eurotiomycetes</taxon>
        <taxon>Eurotiomycetidae</taxon>
        <taxon>Eurotiales</taxon>
        <taxon>Trichocomaceae</taxon>
        <taxon>Talaromyces</taxon>
        <taxon>Talaromyces sect. Talaromyces</taxon>
    </lineage>
</organism>
<dbReference type="InterPro" id="IPR011006">
    <property type="entry name" value="CheY-like_superfamily"/>
</dbReference>
<evidence type="ECO:0000313" key="6">
    <source>
        <dbReference type="EMBL" id="RAO73349.1"/>
    </source>
</evidence>
<dbReference type="InterPro" id="IPR004358">
    <property type="entry name" value="Sig_transdc_His_kin-like_C"/>
</dbReference>
<dbReference type="SUPFAM" id="SSF47384">
    <property type="entry name" value="Homodimeric domain of signal transducing histidine kinase"/>
    <property type="match status" value="1"/>
</dbReference>
<feature type="compositionally biased region" description="Basic and acidic residues" evidence="3">
    <location>
        <begin position="519"/>
        <end position="529"/>
    </location>
</feature>
<feature type="compositionally biased region" description="Low complexity" evidence="3">
    <location>
        <begin position="305"/>
        <end position="316"/>
    </location>
</feature>
<dbReference type="CDD" id="cd00082">
    <property type="entry name" value="HisKA"/>
    <property type="match status" value="1"/>
</dbReference>
<evidence type="ECO:0000259" key="5">
    <source>
        <dbReference type="PROSITE" id="PS50110"/>
    </source>
</evidence>
<dbReference type="PANTHER" id="PTHR43719">
    <property type="entry name" value="TWO-COMPONENT HISTIDINE KINASE"/>
    <property type="match status" value="1"/>
</dbReference>
<dbReference type="FunFam" id="3.30.450.40:FF:000083">
    <property type="entry name" value="Sensor histidine kinase/response regulator, putative (AFU_orthologue AFUA_4G00660)"/>
    <property type="match status" value="1"/>
</dbReference>
<feature type="domain" description="Histidine kinase" evidence="4">
    <location>
        <begin position="614"/>
        <end position="867"/>
    </location>
</feature>
<dbReference type="InterPro" id="IPR003594">
    <property type="entry name" value="HATPase_dom"/>
</dbReference>
<dbReference type="SMART" id="SM00448">
    <property type="entry name" value="REC"/>
    <property type="match status" value="1"/>
</dbReference>
<name>A0A364LC45_TALAM</name>
<dbReference type="Pfam" id="PF02518">
    <property type="entry name" value="HATPase_c"/>
    <property type="match status" value="1"/>
</dbReference>
<dbReference type="SUPFAM" id="SSF52172">
    <property type="entry name" value="CheY-like"/>
    <property type="match status" value="1"/>
</dbReference>
<protein>
    <recommendedName>
        <fullName evidence="8">Histidine kinase</fullName>
    </recommendedName>
</protein>
<proteinExistence type="predicted"/>